<proteinExistence type="inferred from homology"/>
<dbReference type="Gene3D" id="1.10.443.10">
    <property type="entry name" value="Intergrase catalytic core"/>
    <property type="match status" value="1"/>
</dbReference>
<dbReference type="GO" id="GO:0003677">
    <property type="term" value="F:DNA binding"/>
    <property type="evidence" value="ECO:0007669"/>
    <property type="project" value="UniProtKB-KW"/>
</dbReference>
<dbReference type="Pfam" id="PF00589">
    <property type="entry name" value="Phage_integrase"/>
    <property type="match status" value="1"/>
</dbReference>
<evidence type="ECO:0000256" key="1">
    <source>
        <dbReference type="ARBA" id="ARBA00008857"/>
    </source>
</evidence>
<dbReference type="GO" id="GO:0006310">
    <property type="term" value="P:DNA recombination"/>
    <property type="evidence" value="ECO:0007669"/>
    <property type="project" value="UniProtKB-KW"/>
</dbReference>
<dbReference type="PATRIC" id="fig|408015.6.peg.190"/>
<sequence length="412" mass="46189">MMVRLPPMGVKLSEDIEFREGNPNPFRARVRWFDPETRRRLSRSEMLPDEDAAEQWLQRMRRAANRGITPDRAAAKLAEYGESEWALAMRGLEAKSMDPYGAGWRLRIVPTLGHLEVRDIFAGTVDRAAYGWIADGCGMSTVKNTLAALVRVMEQAVRDGIIDINPARITGWNGEFKRAEDELDDPRSLALRDWQALEELAQALVERSADQYAGWGSAVKFTACTAARIGETSGVRTKDIDTRTWEWDVCRQTTPGPGGLMDKATKGKRRRTVPIIPQIRPLVIQRLEAVGYRPMARLFTGPRGGRITTAVLRDATHWDEVVVALGYEHLRRHDLRHTGLTWMADAGVKVHVLRLIAGHGSLATTQRYLHPDRRAIGEAGMALAAHLAEGREAAGPKVVPKERPQRHLRVVR</sequence>
<keyword evidence="2" id="KW-0238">DNA-binding</keyword>
<feature type="domain" description="Tyr recombinase" evidence="4">
    <location>
        <begin position="190"/>
        <end position="381"/>
    </location>
</feature>
<dbReference type="PROSITE" id="PS51898">
    <property type="entry name" value="TYR_RECOMBINASE"/>
    <property type="match status" value="1"/>
</dbReference>
<dbReference type="EMBL" id="CP009922">
    <property type="protein sequence ID" value="AKG41560.1"/>
    <property type="molecule type" value="Genomic_DNA"/>
</dbReference>
<dbReference type="Gene3D" id="1.10.150.130">
    <property type="match status" value="1"/>
</dbReference>
<dbReference type="GO" id="GO:0015074">
    <property type="term" value="P:DNA integration"/>
    <property type="evidence" value="ECO:0007669"/>
    <property type="project" value="InterPro"/>
</dbReference>
<evidence type="ECO:0000259" key="4">
    <source>
        <dbReference type="PROSITE" id="PS51898"/>
    </source>
</evidence>
<evidence type="ECO:0000313" key="5">
    <source>
        <dbReference type="EMBL" id="AKG41560.1"/>
    </source>
</evidence>
<evidence type="ECO:0000256" key="3">
    <source>
        <dbReference type="ARBA" id="ARBA00023172"/>
    </source>
</evidence>
<dbReference type="InterPro" id="IPR002104">
    <property type="entry name" value="Integrase_catalytic"/>
</dbReference>
<dbReference type="PANTHER" id="PTHR30349:SF64">
    <property type="entry name" value="PROPHAGE INTEGRASE INTD-RELATED"/>
    <property type="match status" value="1"/>
</dbReference>
<keyword evidence="6" id="KW-1185">Reference proteome</keyword>
<dbReference type="RefSeq" id="WP_046722649.1">
    <property type="nucleotide sequence ID" value="NZ_CP009922.3"/>
</dbReference>
<dbReference type="AlphaFoldDB" id="A0A0F7FP82"/>
<dbReference type="InterPro" id="IPR013762">
    <property type="entry name" value="Integrase-like_cat_sf"/>
</dbReference>
<dbReference type="InterPro" id="IPR011010">
    <property type="entry name" value="DNA_brk_join_enz"/>
</dbReference>
<dbReference type="Proteomes" id="UP000034034">
    <property type="component" value="Chromosome"/>
</dbReference>
<dbReference type="PANTHER" id="PTHR30349">
    <property type="entry name" value="PHAGE INTEGRASE-RELATED"/>
    <property type="match status" value="1"/>
</dbReference>
<dbReference type="InterPro" id="IPR050090">
    <property type="entry name" value="Tyrosine_recombinase_XerCD"/>
</dbReference>
<evidence type="ECO:0000313" key="6">
    <source>
        <dbReference type="Proteomes" id="UP000034034"/>
    </source>
</evidence>
<accession>A0A0F7FP82</accession>
<name>A0A0F7FP82_9ACTN</name>
<dbReference type="InterPro" id="IPR010998">
    <property type="entry name" value="Integrase_recombinase_N"/>
</dbReference>
<dbReference type="HOGENOM" id="CLU_027562_4_0_11"/>
<dbReference type="KEGG" id="sxi:SXIM_01760"/>
<keyword evidence="3" id="KW-0233">DNA recombination</keyword>
<gene>
    <name evidence="5" type="ORF">SXIM_01760</name>
</gene>
<organism evidence="5 6">
    <name type="scientific">Streptomyces xiamenensis</name>
    <dbReference type="NCBI Taxonomy" id="408015"/>
    <lineage>
        <taxon>Bacteria</taxon>
        <taxon>Bacillati</taxon>
        <taxon>Actinomycetota</taxon>
        <taxon>Actinomycetes</taxon>
        <taxon>Kitasatosporales</taxon>
        <taxon>Streptomycetaceae</taxon>
        <taxon>Streptomyces</taxon>
    </lineage>
</organism>
<reference evidence="5" key="1">
    <citation type="submission" date="2019-08" db="EMBL/GenBank/DDBJ databases">
        <title>Complete genome sequence of a mangrove-derived Streptomyces xiamenensis.</title>
        <authorList>
            <person name="Xu J."/>
        </authorList>
    </citation>
    <scope>NUCLEOTIDE SEQUENCE</scope>
    <source>
        <strain evidence="5">318</strain>
    </source>
</reference>
<evidence type="ECO:0000256" key="2">
    <source>
        <dbReference type="ARBA" id="ARBA00023125"/>
    </source>
</evidence>
<dbReference type="SUPFAM" id="SSF56349">
    <property type="entry name" value="DNA breaking-rejoining enzymes"/>
    <property type="match status" value="1"/>
</dbReference>
<protein>
    <submittedName>
        <fullName evidence="5">Integrase family protein</fullName>
    </submittedName>
</protein>
<comment type="similarity">
    <text evidence="1">Belongs to the 'phage' integrase family.</text>
</comment>